<organism evidence="2 3">
    <name type="scientific">Microvirga vignae</name>
    <dbReference type="NCBI Taxonomy" id="1225564"/>
    <lineage>
        <taxon>Bacteria</taxon>
        <taxon>Pseudomonadati</taxon>
        <taxon>Pseudomonadota</taxon>
        <taxon>Alphaproteobacteria</taxon>
        <taxon>Hyphomicrobiales</taxon>
        <taxon>Methylobacteriaceae</taxon>
        <taxon>Microvirga</taxon>
    </lineage>
</organism>
<dbReference type="PATRIC" id="fig|1225564.3.peg.4590"/>
<evidence type="ECO:0000256" key="1">
    <source>
        <dbReference type="SAM" id="MobiDB-lite"/>
    </source>
</evidence>
<dbReference type="AlphaFoldDB" id="A0A0H1RH14"/>
<evidence type="ECO:0000313" key="2">
    <source>
        <dbReference type="EMBL" id="KLK91882.1"/>
    </source>
</evidence>
<comment type="caution">
    <text evidence="2">The sequence shown here is derived from an EMBL/GenBank/DDBJ whole genome shotgun (WGS) entry which is preliminary data.</text>
</comment>
<reference evidence="2 3" key="1">
    <citation type="submission" date="2015-05" db="EMBL/GenBank/DDBJ databases">
        <title>Draft genome sequence of Microvirga vignae strain BR3299, a novel nitrogen fixing bacteria isolated from Brazil semi-aired region.</title>
        <authorList>
            <person name="Zilli J.E."/>
            <person name="Passos S.R."/>
            <person name="Leite J."/>
            <person name="Baldani J.I."/>
            <person name="Xavier G.R."/>
            <person name="Rumjaneck N.G."/>
            <person name="Simoes-Araujo J.L."/>
        </authorList>
    </citation>
    <scope>NUCLEOTIDE SEQUENCE [LARGE SCALE GENOMIC DNA]</scope>
    <source>
        <strain evidence="2 3">BR3299</strain>
    </source>
</reference>
<name>A0A0H1RH14_9HYPH</name>
<dbReference type="STRING" id="1225564.AA309_17395"/>
<gene>
    <name evidence="2" type="ORF">AA309_17395</name>
</gene>
<feature type="region of interest" description="Disordered" evidence="1">
    <location>
        <begin position="173"/>
        <end position="192"/>
    </location>
</feature>
<accession>A0A0H1RH14</accession>
<protein>
    <submittedName>
        <fullName evidence="2">Uncharacterized protein</fullName>
    </submittedName>
</protein>
<dbReference type="Proteomes" id="UP000035489">
    <property type="component" value="Unassembled WGS sequence"/>
</dbReference>
<proteinExistence type="predicted"/>
<sequence length="254" mass="28160">MVCERPEHLPHPKPAAAVATEAGFAVGYRDLQRHACILETGIVRVRTEARQHADAAVADHDLERARTRGERGKARARRLAMAKDVVLEFSERADDLGRDPRRKAGLEGGLVGADRPQLPQIGAFAVSAKPAKRKDASSRVLLGPRHRVAINCGLDGHDKGRFERHGRERFRVALSSPDQLDQRSDQPRAPNANRPEIWQLAIRCRKEQFVGGVEIADHLLPWFVYLSLHGPPCWLRSAPANCHRGRALGPEPPS</sequence>
<dbReference type="EMBL" id="LCYG01000043">
    <property type="protein sequence ID" value="KLK91882.1"/>
    <property type="molecule type" value="Genomic_DNA"/>
</dbReference>
<keyword evidence="3" id="KW-1185">Reference proteome</keyword>
<evidence type="ECO:0000313" key="3">
    <source>
        <dbReference type="Proteomes" id="UP000035489"/>
    </source>
</evidence>